<organism evidence="10">
    <name type="scientific">Geobacillus sp. (strain Y4.1MC1)</name>
    <dbReference type="NCBI Taxonomy" id="581103"/>
    <lineage>
        <taxon>Bacteria</taxon>
        <taxon>Bacillati</taxon>
        <taxon>Bacillota</taxon>
        <taxon>Bacilli</taxon>
        <taxon>Bacillales</taxon>
        <taxon>Anoxybacillaceae</taxon>
        <taxon>Geobacillus</taxon>
    </lineage>
</organism>
<feature type="transmembrane region" description="Helical" evidence="8">
    <location>
        <begin position="653"/>
        <end position="672"/>
    </location>
</feature>
<feature type="transmembrane region" description="Helical" evidence="8">
    <location>
        <begin position="6"/>
        <end position="27"/>
    </location>
</feature>
<gene>
    <name evidence="10" type="ORF">GY4MC1_1809</name>
</gene>
<feature type="transmembrane region" description="Helical" evidence="8">
    <location>
        <begin position="80"/>
        <end position="101"/>
    </location>
</feature>
<feature type="domain" description="NADH:quinone oxidoreductase/Mrp antiporter transmembrane" evidence="9">
    <location>
        <begin position="131"/>
        <end position="427"/>
    </location>
</feature>
<feature type="transmembrane region" description="Helical" evidence="8">
    <location>
        <begin position="385"/>
        <end position="410"/>
    </location>
</feature>
<reference evidence="10" key="1">
    <citation type="submission" date="2010-10" db="EMBL/GenBank/DDBJ databases">
        <title>Complete sequence of chromosome of Geobacillus sp. Y4.1MC1.</title>
        <authorList>
            <consortium name="US DOE Joint Genome Institute"/>
            <person name="Lucas S."/>
            <person name="Copeland A."/>
            <person name="Lapidus A."/>
            <person name="Cheng J.-F."/>
            <person name="Bruce D."/>
            <person name="Goodwin L."/>
            <person name="Pitluck S."/>
            <person name="Chertkov O."/>
            <person name="Zhang X."/>
            <person name="Detter J.C."/>
            <person name="Han C."/>
            <person name="Tapia R."/>
            <person name="Land M."/>
            <person name="Hauser L."/>
            <person name="Jeffries C."/>
            <person name="Kyrpides N."/>
            <person name="Ivanova N."/>
            <person name="Ovchinnikova G."/>
            <person name="Brumm P."/>
            <person name="Mead D."/>
            <person name="Woyke T."/>
        </authorList>
    </citation>
    <scope>NUCLEOTIDE SEQUENCE [LARGE SCALE GENOMIC DNA]</scope>
    <source>
        <strain evidence="10">Y4.1MC1</strain>
    </source>
</reference>
<dbReference type="InterPro" id="IPR052175">
    <property type="entry name" value="ComplexI-like_HydComp"/>
</dbReference>
<protein>
    <submittedName>
        <fullName evidence="10">NADH/Ubiquinone/plastoquinone (Complex I)</fullName>
    </submittedName>
</protein>
<dbReference type="GO" id="GO:0005886">
    <property type="term" value="C:plasma membrane"/>
    <property type="evidence" value="ECO:0007669"/>
    <property type="project" value="UniProtKB-SubCell"/>
</dbReference>
<dbReference type="InterPro" id="IPR003918">
    <property type="entry name" value="NADH_UbQ_OxRdtase"/>
</dbReference>
<feature type="transmembrane region" description="Helical" evidence="8">
    <location>
        <begin position="243"/>
        <end position="260"/>
    </location>
</feature>
<feature type="transmembrane region" description="Helical" evidence="8">
    <location>
        <begin position="348"/>
        <end position="365"/>
    </location>
</feature>
<dbReference type="PRINTS" id="PR01437">
    <property type="entry name" value="NUOXDRDTASE4"/>
</dbReference>
<feature type="transmembrane region" description="Helical" evidence="8">
    <location>
        <begin position="474"/>
        <end position="507"/>
    </location>
</feature>
<evidence type="ECO:0000256" key="6">
    <source>
        <dbReference type="ARBA" id="ARBA00023136"/>
    </source>
</evidence>
<evidence type="ECO:0000256" key="8">
    <source>
        <dbReference type="SAM" id="Phobius"/>
    </source>
</evidence>
<feature type="transmembrane region" description="Helical" evidence="8">
    <location>
        <begin position="136"/>
        <end position="154"/>
    </location>
</feature>
<feature type="transmembrane region" description="Helical" evidence="8">
    <location>
        <begin position="113"/>
        <end position="130"/>
    </location>
</feature>
<dbReference type="NCBIfam" id="NF005086">
    <property type="entry name" value="PRK06521.1"/>
    <property type="match status" value="1"/>
</dbReference>
<feature type="transmembrane region" description="Helical" evidence="8">
    <location>
        <begin position="272"/>
        <end position="293"/>
    </location>
</feature>
<feature type="transmembrane region" description="Helical" evidence="8">
    <location>
        <begin position="166"/>
        <end position="190"/>
    </location>
</feature>
<keyword evidence="2" id="KW-1003">Cell membrane</keyword>
<evidence type="ECO:0000256" key="4">
    <source>
        <dbReference type="ARBA" id="ARBA00022989"/>
    </source>
</evidence>
<accession>A0A7U3YEZ4</accession>
<feature type="transmembrane region" description="Helical" evidence="8">
    <location>
        <begin position="313"/>
        <end position="342"/>
    </location>
</feature>
<keyword evidence="10" id="KW-0830">Ubiquinone</keyword>
<dbReference type="PANTHER" id="PTHR42682">
    <property type="entry name" value="HYDROGENASE-4 COMPONENT F"/>
    <property type="match status" value="1"/>
</dbReference>
<dbReference type="AlphaFoldDB" id="A0A7U3YEZ4"/>
<keyword evidence="6 8" id="KW-0472">Membrane</keyword>
<dbReference type="KEGG" id="gmc:GY4MC1_1809"/>
<keyword evidence="3 7" id="KW-0812">Transmembrane</keyword>
<evidence type="ECO:0000259" key="9">
    <source>
        <dbReference type="Pfam" id="PF00361"/>
    </source>
</evidence>
<proteinExistence type="predicted"/>
<dbReference type="Pfam" id="PF00361">
    <property type="entry name" value="Proton_antipo_M"/>
    <property type="match status" value="1"/>
</dbReference>
<dbReference type="PANTHER" id="PTHR42682:SF3">
    <property type="entry name" value="FORMATE HYDROGENLYASE SUBUNIT 3-RELATED"/>
    <property type="match status" value="1"/>
</dbReference>
<evidence type="ECO:0000256" key="3">
    <source>
        <dbReference type="ARBA" id="ARBA00022692"/>
    </source>
</evidence>
<evidence type="ECO:0000256" key="7">
    <source>
        <dbReference type="RuleBase" id="RU000320"/>
    </source>
</evidence>
<feature type="transmembrane region" description="Helical" evidence="8">
    <location>
        <begin position="527"/>
        <end position="551"/>
    </location>
</feature>
<keyword evidence="5" id="KW-0560">Oxidoreductase</keyword>
<dbReference type="GO" id="GO:0016491">
    <property type="term" value="F:oxidoreductase activity"/>
    <property type="evidence" value="ECO:0007669"/>
    <property type="project" value="UniProtKB-KW"/>
</dbReference>
<evidence type="ECO:0000256" key="5">
    <source>
        <dbReference type="ARBA" id="ARBA00023002"/>
    </source>
</evidence>
<keyword evidence="4 8" id="KW-1133">Transmembrane helix</keyword>
<name>A0A7U3YEZ4_GEOS0</name>
<evidence type="ECO:0000313" key="10">
    <source>
        <dbReference type="EMBL" id="ADP74579.1"/>
    </source>
</evidence>
<comment type="subcellular location">
    <subcellularLocation>
        <location evidence="1">Cell membrane</location>
        <topology evidence="1">Multi-pass membrane protein</topology>
    </subcellularLocation>
    <subcellularLocation>
        <location evidence="7">Membrane</location>
        <topology evidence="7">Multi-pass membrane protein</topology>
    </subcellularLocation>
</comment>
<sequence>MNVQQLFLLSVFLYVAGALGSLAMNRVGKAANYVSSGSAFLAACAGIALSIPAIAGGADFMMESAGVVPFAKFVIKIDPLSAFMILVISLLTAASAVYSLAYQNEYVGRGNGVLGFLNNIFIASMILVVASDNAFYFLVFWELMTLASYFLVCFDQKNKEAIHAGFTYHVVAHAGTALIMISFILFFLQTGTFDFAAFRSANLSPVMKDLAFLLAFFGFGAKAGIMPFHTWLPQAHPAAPSNVSSLMSGVMVKIAIYGIIRVGVDFLGASVWWWGLTVLAFGAISALLGILYAASENDLKRLLAYSSIENVGIILMGIGVGMIGVASGQPVLGVLGILAGLYHLLNHAVFKGLLFLGTGSIIYRIGTKNMEEMGGLAKQMPWTGFAFLTGALAISAIPPLNGFVSEWFLYQSLFMAGKSDILTFKVLSPLFAVMLALTGALAAMCFVKAYGVTFVGPFRSDRVREAREVPVPMIAGMVILVAGCIVLGLGAPMIAPYIGIVASALLGTNPVWVSDDMMVFPGSNSQAMLSTPLMFLLLIGLVMFSLFIVWIQGGMKAGRRIDSVPWACGYAYSSRMAATANAFVQPLRILFHPIYLLRNALIGLGNKIASYSKQAVDYIDRLELIWENNIYGLLARGMFHLGKRVQVIQVGNVQVYCMYIIITLVVLLITTVR</sequence>
<dbReference type="EMBL" id="CP002293">
    <property type="protein sequence ID" value="ADP74579.1"/>
    <property type="molecule type" value="Genomic_DNA"/>
</dbReference>
<feature type="transmembrane region" description="Helical" evidence="8">
    <location>
        <begin position="39"/>
        <end position="60"/>
    </location>
</feature>
<dbReference type="GO" id="GO:0042773">
    <property type="term" value="P:ATP synthesis coupled electron transport"/>
    <property type="evidence" value="ECO:0007669"/>
    <property type="project" value="InterPro"/>
</dbReference>
<evidence type="ECO:0000256" key="2">
    <source>
        <dbReference type="ARBA" id="ARBA00022475"/>
    </source>
</evidence>
<dbReference type="GO" id="GO:0008137">
    <property type="term" value="F:NADH dehydrogenase (ubiquinone) activity"/>
    <property type="evidence" value="ECO:0007669"/>
    <property type="project" value="InterPro"/>
</dbReference>
<evidence type="ECO:0000256" key="1">
    <source>
        <dbReference type="ARBA" id="ARBA00004651"/>
    </source>
</evidence>
<dbReference type="InterPro" id="IPR001750">
    <property type="entry name" value="ND/Mrp_TM"/>
</dbReference>
<feature type="transmembrane region" description="Helical" evidence="8">
    <location>
        <begin position="210"/>
        <end position="231"/>
    </location>
</feature>
<feature type="transmembrane region" description="Helical" evidence="8">
    <location>
        <begin position="430"/>
        <end position="453"/>
    </location>
</feature>